<dbReference type="PANTHER" id="PTHR33356:SF16">
    <property type="entry name" value="G PATCH DOMAIN PROTEIN"/>
    <property type="match status" value="1"/>
</dbReference>
<feature type="compositionally biased region" description="Low complexity" evidence="1">
    <location>
        <begin position="20"/>
        <end position="40"/>
    </location>
</feature>
<protein>
    <submittedName>
        <fullName evidence="2">Uncharacterized protein</fullName>
    </submittedName>
</protein>
<proteinExistence type="predicted"/>
<feature type="region of interest" description="Disordered" evidence="1">
    <location>
        <begin position="150"/>
        <end position="244"/>
    </location>
</feature>
<reference evidence="2" key="1">
    <citation type="submission" date="2022-08" db="EMBL/GenBank/DDBJ databases">
        <authorList>
            <person name="Gutierrez-Valencia J."/>
        </authorList>
    </citation>
    <scope>NUCLEOTIDE SEQUENCE</scope>
</reference>
<dbReference type="Proteomes" id="UP001154282">
    <property type="component" value="Unassembled WGS sequence"/>
</dbReference>
<feature type="region of interest" description="Disordered" evidence="1">
    <location>
        <begin position="303"/>
        <end position="335"/>
    </location>
</feature>
<dbReference type="PANTHER" id="PTHR33356">
    <property type="entry name" value="TIP41-LIKE PROTEIN"/>
    <property type="match status" value="1"/>
</dbReference>
<name>A0AAV0Q577_9ROSI</name>
<sequence>MAVDLRNSSDSFFAQQLDWSSPSLPHVSSASSTASLCSPLESELGSTGSETTESDHDAGDDYIVELTRQMADSMFSEFDDLMSTIHPAKNSIQEEADKLEKQGNFKGPVEQESNTNVNVNGVFIDSSPVSELQKKQALIDEQIRSVQLQRLKQDQTTRKPKQQQQQQGKGSRGNRSKNRALANEAANKGQNPSSWTTPPQQPRPAVTRAVFLGDPGRVGSAGTGVFLPRGTGNPTNPAESRKKPAGYSTVLMPARVVQALKLHFDKMAAGTAASPLDPPPAAALPLPPHDAVTGDVRYAFLLQQKSQPASAKQSKNNQHRHKHYQDVGLPQEWTY</sequence>
<evidence type="ECO:0000313" key="2">
    <source>
        <dbReference type="EMBL" id="CAI0540377.1"/>
    </source>
</evidence>
<feature type="compositionally biased region" description="Polar residues" evidence="1">
    <location>
        <begin position="188"/>
        <end position="198"/>
    </location>
</feature>
<evidence type="ECO:0000313" key="3">
    <source>
        <dbReference type="Proteomes" id="UP001154282"/>
    </source>
</evidence>
<dbReference type="AlphaFoldDB" id="A0AAV0Q577"/>
<feature type="region of interest" description="Disordered" evidence="1">
    <location>
        <begin position="20"/>
        <end position="58"/>
    </location>
</feature>
<keyword evidence="3" id="KW-1185">Reference proteome</keyword>
<organism evidence="2 3">
    <name type="scientific">Linum tenue</name>
    <dbReference type="NCBI Taxonomy" id="586396"/>
    <lineage>
        <taxon>Eukaryota</taxon>
        <taxon>Viridiplantae</taxon>
        <taxon>Streptophyta</taxon>
        <taxon>Embryophyta</taxon>
        <taxon>Tracheophyta</taxon>
        <taxon>Spermatophyta</taxon>
        <taxon>Magnoliopsida</taxon>
        <taxon>eudicotyledons</taxon>
        <taxon>Gunneridae</taxon>
        <taxon>Pentapetalae</taxon>
        <taxon>rosids</taxon>
        <taxon>fabids</taxon>
        <taxon>Malpighiales</taxon>
        <taxon>Linaceae</taxon>
        <taxon>Linum</taxon>
    </lineage>
</organism>
<comment type="caution">
    <text evidence="2">The sequence shown here is derived from an EMBL/GenBank/DDBJ whole genome shotgun (WGS) entry which is preliminary data.</text>
</comment>
<accession>A0AAV0Q577</accession>
<gene>
    <name evidence="2" type="ORF">LITE_LOCUS41652</name>
</gene>
<feature type="compositionally biased region" description="Low complexity" evidence="1">
    <location>
        <begin position="303"/>
        <end position="315"/>
    </location>
</feature>
<dbReference type="EMBL" id="CAMGYJ010000009">
    <property type="protein sequence ID" value="CAI0540377.1"/>
    <property type="molecule type" value="Genomic_DNA"/>
</dbReference>
<evidence type="ECO:0000256" key="1">
    <source>
        <dbReference type="SAM" id="MobiDB-lite"/>
    </source>
</evidence>